<name>A0A1H7NH33_9PROT</name>
<dbReference type="STRING" id="1233.SAMN05216387_10713"/>
<dbReference type="Proteomes" id="UP000198620">
    <property type="component" value="Unassembled WGS sequence"/>
</dbReference>
<keyword evidence="1" id="KW-0812">Transmembrane</keyword>
<feature type="transmembrane region" description="Helical" evidence="1">
    <location>
        <begin position="15"/>
        <end position="34"/>
    </location>
</feature>
<keyword evidence="1" id="KW-1133">Transmembrane helix</keyword>
<organism evidence="2 3">
    <name type="scientific">Nitrosovibrio tenuis</name>
    <dbReference type="NCBI Taxonomy" id="1233"/>
    <lineage>
        <taxon>Bacteria</taxon>
        <taxon>Pseudomonadati</taxon>
        <taxon>Pseudomonadota</taxon>
        <taxon>Betaproteobacteria</taxon>
        <taxon>Nitrosomonadales</taxon>
        <taxon>Nitrosomonadaceae</taxon>
        <taxon>Nitrosovibrio</taxon>
    </lineage>
</organism>
<evidence type="ECO:0000256" key="1">
    <source>
        <dbReference type="SAM" id="Phobius"/>
    </source>
</evidence>
<accession>A0A1H7NH33</accession>
<keyword evidence="3" id="KW-1185">Reference proteome</keyword>
<protein>
    <submittedName>
        <fullName evidence="2">Uncharacterized protein</fullName>
    </submittedName>
</protein>
<proteinExistence type="predicted"/>
<gene>
    <name evidence="2" type="ORF">SAMN05216387_10713</name>
</gene>
<reference evidence="2 3" key="1">
    <citation type="submission" date="2016-10" db="EMBL/GenBank/DDBJ databases">
        <authorList>
            <person name="de Groot N.N."/>
        </authorList>
    </citation>
    <scope>NUCLEOTIDE SEQUENCE [LARGE SCALE GENOMIC DNA]</scope>
    <source>
        <strain evidence="2 3">Nv1</strain>
    </source>
</reference>
<dbReference type="EMBL" id="FOBH01000007">
    <property type="protein sequence ID" value="SEL22840.1"/>
    <property type="molecule type" value="Genomic_DNA"/>
</dbReference>
<evidence type="ECO:0000313" key="2">
    <source>
        <dbReference type="EMBL" id="SEL22840.1"/>
    </source>
</evidence>
<dbReference type="AlphaFoldDB" id="A0A1H7NH33"/>
<keyword evidence="1" id="KW-0472">Membrane</keyword>
<evidence type="ECO:0000313" key="3">
    <source>
        <dbReference type="Proteomes" id="UP000198620"/>
    </source>
</evidence>
<sequence length="103" mass="11928">MDTTEFSSPRPFDDIQITWIFVNYLTIILNRLFVEDDMNAGYKGYSIVTASERDDSTGLWNGRYRILDDKGVVVYESFVEPLHDEDKADEAANVEARAWVDRQ</sequence>